<dbReference type="Pfam" id="PF03732">
    <property type="entry name" value="Retrotrans_gag"/>
    <property type="match status" value="1"/>
</dbReference>
<keyword evidence="3" id="KW-1185">Reference proteome</keyword>
<dbReference type="Proteomes" id="UP001280121">
    <property type="component" value="Unassembled WGS sequence"/>
</dbReference>
<accession>A0AAD9WM24</accession>
<name>A0AAD9WM24_9ROSI</name>
<protein>
    <recommendedName>
        <fullName evidence="1">Retrotransposon gag domain-containing protein</fullName>
    </recommendedName>
</protein>
<proteinExistence type="predicted"/>
<gene>
    <name evidence="2" type="ORF">Ddye_029802</name>
</gene>
<comment type="caution">
    <text evidence="2">The sequence shown here is derived from an EMBL/GenBank/DDBJ whole genome shotgun (WGS) entry which is preliminary data.</text>
</comment>
<sequence>MEVHNATRAAMCRMVPTTLTDYAKTWFRKLPADNVDSFSKLSSDFYLHFQGIKPRPKDPIHMQYVIQELGEVLRSYMERFHKKVIHMGVFTEKETLANFRRNL</sequence>
<feature type="domain" description="Retrotransposon gag" evidence="1">
    <location>
        <begin position="14"/>
        <end position="101"/>
    </location>
</feature>
<reference evidence="2" key="1">
    <citation type="journal article" date="2023" name="Plant J.">
        <title>Genome sequences and population genomics provide insights into the demographic history, inbreeding, and mutation load of two 'living fossil' tree species of Dipteronia.</title>
        <authorList>
            <person name="Feng Y."/>
            <person name="Comes H.P."/>
            <person name="Chen J."/>
            <person name="Zhu S."/>
            <person name="Lu R."/>
            <person name="Zhang X."/>
            <person name="Li P."/>
            <person name="Qiu J."/>
            <person name="Olsen K.M."/>
            <person name="Qiu Y."/>
        </authorList>
    </citation>
    <scope>NUCLEOTIDE SEQUENCE</scope>
    <source>
        <strain evidence="2">KIB01</strain>
    </source>
</reference>
<evidence type="ECO:0000313" key="2">
    <source>
        <dbReference type="EMBL" id="KAK2635010.1"/>
    </source>
</evidence>
<organism evidence="2 3">
    <name type="scientific">Dipteronia dyeriana</name>
    <dbReference type="NCBI Taxonomy" id="168575"/>
    <lineage>
        <taxon>Eukaryota</taxon>
        <taxon>Viridiplantae</taxon>
        <taxon>Streptophyta</taxon>
        <taxon>Embryophyta</taxon>
        <taxon>Tracheophyta</taxon>
        <taxon>Spermatophyta</taxon>
        <taxon>Magnoliopsida</taxon>
        <taxon>eudicotyledons</taxon>
        <taxon>Gunneridae</taxon>
        <taxon>Pentapetalae</taxon>
        <taxon>rosids</taxon>
        <taxon>malvids</taxon>
        <taxon>Sapindales</taxon>
        <taxon>Sapindaceae</taxon>
        <taxon>Hippocastanoideae</taxon>
        <taxon>Acereae</taxon>
        <taxon>Dipteronia</taxon>
    </lineage>
</organism>
<evidence type="ECO:0000259" key="1">
    <source>
        <dbReference type="Pfam" id="PF03732"/>
    </source>
</evidence>
<dbReference type="EMBL" id="JANJYI010000009">
    <property type="protein sequence ID" value="KAK2635010.1"/>
    <property type="molecule type" value="Genomic_DNA"/>
</dbReference>
<dbReference type="AlphaFoldDB" id="A0AAD9WM24"/>
<evidence type="ECO:0000313" key="3">
    <source>
        <dbReference type="Proteomes" id="UP001280121"/>
    </source>
</evidence>
<dbReference type="InterPro" id="IPR005162">
    <property type="entry name" value="Retrotrans_gag_dom"/>
</dbReference>